<dbReference type="EMBL" id="MU858125">
    <property type="protein sequence ID" value="KAK4212561.1"/>
    <property type="molecule type" value="Genomic_DNA"/>
</dbReference>
<comment type="caution">
    <text evidence="2">The sequence shown here is derived from an EMBL/GenBank/DDBJ whole genome shotgun (WGS) entry which is preliminary data.</text>
</comment>
<sequence>MSSPSSSDSDTSLDKASSRTIKIYNLPRKTTTSSLLSRLVQAAPRIALFGGAIFEAGMIHRPQASQGANPPLPGMSATITFWDRAAAYTLWKFIRDGKLDFDGRIAMAKFSTNPGNPDGMGGGERNGRSRVLVIKGPAEYVDAQYLKQNPLRGLWLEVIREHVYRDMEFDAWGRAMVFEFARTDSAGHVKKLLDEEVKAGRLASVEYGIDPFERGLEQADLWNSRVRPPGAIPIWYPFSEKVMDSMVFEEEEEYDDEEEEEEAEEEDEEMDGEEEAEEEDEEMDGEEEGEVEEEEEDQMEGLEVIEEEEEDEEMDEGEEELASGENGDNGEEDRHGPAGIAWPRGSFFVPVSIFYLL</sequence>
<keyword evidence="3" id="KW-1185">Reference proteome</keyword>
<dbReference type="AlphaFoldDB" id="A0AAN6Y5F6"/>
<dbReference type="Proteomes" id="UP001301769">
    <property type="component" value="Unassembled WGS sequence"/>
</dbReference>
<reference evidence="2" key="1">
    <citation type="journal article" date="2023" name="Mol. Phylogenet. Evol.">
        <title>Genome-scale phylogeny and comparative genomics of the fungal order Sordariales.</title>
        <authorList>
            <person name="Hensen N."/>
            <person name="Bonometti L."/>
            <person name="Westerberg I."/>
            <person name="Brannstrom I.O."/>
            <person name="Guillou S."/>
            <person name="Cros-Aarteil S."/>
            <person name="Calhoun S."/>
            <person name="Haridas S."/>
            <person name="Kuo A."/>
            <person name="Mondo S."/>
            <person name="Pangilinan J."/>
            <person name="Riley R."/>
            <person name="LaButti K."/>
            <person name="Andreopoulos B."/>
            <person name="Lipzen A."/>
            <person name="Chen C."/>
            <person name="Yan M."/>
            <person name="Daum C."/>
            <person name="Ng V."/>
            <person name="Clum A."/>
            <person name="Steindorff A."/>
            <person name="Ohm R.A."/>
            <person name="Martin F."/>
            <person name="Silar P."/>
            <person name="Natvig D.O."/>
            <person name="Lalanne C."/>
            <person name="Gautier V."/>
            <person name="Ament-Velasquez S.L."/>
            <person name="Kruys A."/>
            <person name="Hutchinson M.I."/>
            <person name="Powell A.J."/>
            <person name="Barry K."/>
            <person name="Miller A.N."/>
            <person name="Grigoriev I.V."/>
            <person name="Debuchy R."/>
            <person name="Gladieux P."/>
            <person name="Hiltunen Thoren M."/>
            <person name="Johannesson H."/>
        </authorList>
    </citation>
    <scope>NUCLEOTIDE SEQUENCE</scope>
    <source>
        <strain evidence="2">PSN293</strain>
    </source>
</reference>
<accession>A0AAN6Y5F6</accession>
<organism evidence="2 3">
    <name type="scientific">Rhypophila decipiens</name>
    <dbReference type="NCBI Taxonomy" id="261697"/>
    <lineage>
        <taxon>Eukaryota</taxon>
        <taxon>Fungi</taxon>
        <taxon>Dikarya</taxon>
        <taxon>Ascomycota</taxon>
        <taxon>Pezizomycotina</taxon>
        <taxon>Sordariomycetes</taxon>
        <taxon>Sordariomycetidae</taxon>
        <taxon>Sordariales</taxon>
        <taxon>Naviculisporaceae</taxon>
        <taxon>Rhypophila</taxon>
    </lineage>
</organism>
<feature type="region of interest" description="Disordered" evidence="1">
    <location>
        <begin position="249"/>
        <end position="345"/>
    </location>
</feature>
<reference evidence="2" key="2">
    <citation type="submission" date="2023-05" db="EMBL/GenBank/DDBJ databases">
        <authorList>
            <consortium name="Lawrence Berkeley National Laboratory"/>
            <person name="Steindorff A."/>
            <person name="Hensen N."/>
            <person name="Bonometti L."/>
            <person name="Westerberg I."/>
            <person name="Brannstrom I.O."/>
            <person name="Guillou S."/>
            <person name="Cros-Aarteil S."/>
            <person name="Calhoun S."/>
            <person name="Haridas S."/>
            <person name="Kuo A."/>
            <person name="Mondo S."/>
            <person name="Pangilinan J."/>
            <person name="Riley R."/>
            <person name="Labutti K."/>
            <person name="Andreopoulos B."/>
            <person name="Lipzen A."/>
            <person name="Chen C."/>
            <person name="Yanf M."/>
            <person name="Daum C."/>
            <person name="Ng V."/>
            <person name="Clum A."/>
            <person name="Ohm R."/>
            <person name="Martin F."/>
            <person name="Silar P."/>
            <person name="Natvig D."/>
            <person name="Lalanne C."/>
            <person name="Gautier V."/>
            <person name="Ament-Velasquez S.L."/>
            <person name="Kruys A."/>
            <person name="Hutchinson M.I."/>
            <person name="Powell A.J."/>
            <person name="Barry K."/>
            <person name="Miller A.N."/>
            <person name="Grigoriev I.V."/>
            <person name="Debuchy R."/>
            <person name="Gladieux P."/>
            <person name="Thoren M.H."/>
            <person name="Johannesson H."/>
        </authorList>
    </citation>
    <scope>NUCLEOTIDE SEQUENCE</scope>
    <source>
        <strain evidence="2">PSN293</strain>
    </source>
</reference>
<gene>
    <name evidence="2" type="ORF">QBC37DRAFT_401444</name>
</gene>
<evidence type="ECO:0000313" key="3">
    <source>
        <dbReference type="Proteomes" id="UP001301769"/>
    </source>
</evidence>
<name>A0AAN6Y5F6_9PEZI</name>
<proteinExistence type="predicted"/>
<protein>
    <submittedName>
        <fullName evidence="2">Uncharacterized protein</fullName>
    </submittedName>
</protein>
<evidence type="ECO:0000256" key="1">
    <source>
        <dbReference type="SAM" id="MobiDB-lite"/>
    </source>
</evidence>
<evidence type="ECO:0000313" key="2">
    <source>
        <dbReference type="EMBL" id="KAK4212561.1"/>
    </source>
</evidence>
<feature type="compositionally biased region" description="Acidic residues" evidence="1">
    <location>
        <begin position="249"/>
        <end position="322"/>
    </location>
</feature>